<dbReference type="InterPro" id="IPR029044">
    <property type="entry name" value="Nucleotide-diphossugar_trans"/>
</dbReference>
<comment type="caution">
    <text evidence="2">The sequence shown here is derived from an EMBL/GenBank/DDBJ whole genome shotgun (WGS) entry which is preliminary data.</text>
</comment>
<keyword evidence="2" id="KW-0328">Glycosyltransferase</keyword>
<feature type="domain" description="Glycosyltransferase 2-like" evidence="1">
    <location>
        <begin position="5"/>
        <end position="134"/>
    </location>
</feature>
<dbReference type="PANTHER" id="PTHR43685">
    <property type="entry name" value="GLYCOSYLTRANSFERASE"/>
    <property type="match status" value="1"/>
</dbReference>
<keyword evidence="2" id="KW-0808">Transferase</keyword>
<name>A0ABU4AVA9_9NOCA</name>
<sequence>MNTLSVVIPVLDEVDHLGECLTLLLDQGDDIDRIVVVDNGSTDGTLELVNDIRAMTNKVVLVHEPNRGVVHARNTGFDLVDSSIIGRIDADTRVRPGWARSVVDFFDEHATVAATGGRTFLYESPWARPLAWMHSRAERREPSVRSALAVSGNNFAIRASAWRTVRGAVSERTCVHEDIDLCLCLAAEHLPVAQNGWMKAAVSGRRATTSPVKYVHYALAGYRSYQAHGLASRKLGRIVTMDWLMHTLRWPISRLFAAVPCRALPVDDRAESDERMRAAA</sequence>
<organism evidence="2 3">
    <name type="scientific">Rhodococcus cercidiphylli</name>
    <dbReference type="NCBI Taxonomy" id="489916"/>
    <lineage>
        <taxon>Bacteria</taxon>
        <taxon>Bacillati</taxon>
        <taxon>Actinomycetota</taxon>
        <taxon>Actinomycetes</taxon>
        <taxon>Mycobacteriales</taxon>
        <taxon>Nocardiaceae</taxon>
        <taxon>Rhodococcus</taxon>
    </lineage>
</organism>
<reference evidence="2 3" key="1">
    <citation type="submission" date="2023-10" db="EMBL/GenBank/DDBJ databases">
        <title>Development of a sustainable strategy for remediation of hydrocarbon-contaminated territories based on the waste exchange concept.</title>
        <authorList>
            <person name="Krivoruchko A."/>
        </authorList>
    </citation>
    <scope>NUCLEOTIDE SEQUENCE [LARGE SCALE GENOMIC DNA]</scope>
    <source>
        <strain evidence="2 3">IEGM 1322</strain>
    </source>
</reference>
<accession>A0ABU4AVA9</accession>
<evidence type="ECO:0000313" key="3">
    <source>
        <dbReference type="Proteomes" id="UP001185899"/>
    </source>
</evidence>
<gene>
    <name evidence="2" type="ORF">R3P95_06420</name>
</gene>
<dbReference type="Gene3D" id="3.90.550.10">
    <property type="entry name" value="Spore Coat Polysaccharide Biosynthesis Protein SpsA, Chain A"/>
    <property type="match status" value="1"/>
</dbReference>
<dbReference type="Pfam" id="PF00535">
    <property type="entry name" value="Glycos_transf_2"/>
    <property type="match status" value="1"/>
</dbReference>
<dbReference type="CDD" id="cd00761">
    <property type="entry name" value="Glyco_tranf_GTA_type"/>
    <property type="match status" value="1"/>
</dbReference>
<dbReference type="InterPro" id="IPR001173">
    <property type="entry name" value="Glyco_trans_2-like"/>
</dbReference>
<dbReference type="InterPro" id="IPR050834">
    <property type="entry name" value="Glycosyltransf_2"/>
</dbReference>
<proteinExistence type="predicted"/>
<dbReference type="EC" id="2.4.-.-" evidence="2"/>
<dbReference type="Proteomes" id="UP001185899">
    <property type="component" value="Unassembled WGS sequence"/>
</dbReference>
<evidence type="ECO:0000259" key="1">
    <source>
        <dbReference type="Pfam" id="PF00535"/>
    </source>
</evidence>
<dbReference type="GO" id="GO:0016757">
    <property type="term" value="F:glycosyltransferase activity"/>
    <property type="evidence" value="ECO:0007669"/>
    <property type="project" value="UniProtKB-KW"/>
</dbReference>
<keyword evidence="3" id="KW-1185">Reference proteome</keyword>
<protein>
    <submittedName>
        <fullName evidence="2">Glycosyltransferase</fullName>
        <ecNumber evidence="2">2.4.-.-</ecNumber>
    </submittedName>
</protein>
<dbReference type="EMBL" id="JAWLKE010000002">
    <property type="protein sequence ID" value="MDV6230176.1"/>
    <property type="molecule type" value="Genomic_DNA"/>
</dbReference>
<dbReference type="SUPFAM" id="SSF53448">
    <property type="entry name" value="Nucleotide-diphospho-sugar transferases"/>
    <property type="match status" value="1"/>
</dbReference>
<evidence type="ECO:0000313" key="2">
    <source>
        <dbReference type="EMBL" id="MDV6230176.1"/>
    </source>
</evidence>
<dbReference type="RefSeq" id="WP_269594638.1">
    <property type="nucleotide sequence ID" value="NZ_JAWLKE010000002.1"/>
</dbReference>
<dbReference type="PANTHER" id="PTHR43685:SF14">
    <property type="entry name" value="GLYCOSYLTRANSFERASE 2-LIKE DOMAIN-CONTAINING PROTEIN"/>
    <property type="match status" value="1"/>
</dbReference>